<evidence type="ECO:0000256" key="3">
    <source>
        <dbReference type="SAM" id="SignalP"/>
    </source>
</evidence>
<evidence type="ECO:0000256" key="2">
    <source>
        <dbReference type="ARBA" id="ARBA00023186"/>
    </source>
</evidence>
<feature type="signal peptide" evidence="3">
    <location>
        <begin position="1"/>
        <end position="18"/>
    </location>
</feature>
<name>A0A7N2LRX7_QUELO</name>
<dbReference type="InterPro" id="IPR027413">
    <property type="entry name" value="GROEL-like_equatorial_sf"/>
</dbReference>
<dbReference type="Proteomes" id="UP000594261">
    <property type="component" value="Chromosome 5"/>
</dbReference>
<organism evidence="4 5">
    <name type="scientific">Quercus lobata</name>
    <name type="common">Valley oak</name>
    <dbReference type="NCBI Taxonomy" id="97700"/>
    <lineage>
        <taxon>Eukaryota</taxon>
        <taxon>Viridiplantae</taxon>
        <taxon>Streptophyta</taxon>
        <taxon>Embryophyta</taxon>
        <taxon>Tracheophyta</taxon>
        <taxon>Spermatophyta</taxon>
        <taxon>Magnoliopsida</taxon>
        <taxon>eudicotyledons</taxon>
        <taxon>Gunneridae</taxon>
        <taxon>Pentapetalae</taxon>
        <taxon>rosids</taxon>
        <taxon>fabids</taxon>
        <taxon>Fagales</taxon>
        <taxon>Fagaceae</taxon>
        <taxon>Quercus</taxon>
    </lineage>
</organism>
<feature type="chain" id="PRO_5029597645" evidence="3">
    <location>
        <begin position="19"/>
        <end position="158"/>
    </location>
</feature>
<reference evidence="4" key="2">
    <citation type="submission" date="2021-01" db="UniProtKB">
        <authorList>
            <consortium name="EnsemblPlants"/>
        </authorList>
    </citation>
    <scope>IDENTIFICATION</scope>
</reference>
<dbReference type="GO" id="GO:0042026">
    <property type="term" value="P:protein refolding"/>
    <property type="evidence" value="ECO:0007669"/>
    <property type="project" value="InterPro"/>
</dbReference>
<protein>
    <submittedName>
        <fullName evidence="4">Uncharacterized protein</fullName>
    </submittedName>
</protein>
<dbReference type="EMBL" id="LRBV02000005">
    <property type="status" value="NOT_ANNOTATED_CDS"/>
    <property type="molecule type" value="Genomic_DNA"/>
</dbReference>
<keyword evidence="5" id="KW-1185">Reference proteome</keyword>
<proteinExistence type="inferred from homology"/>
<dbReference type="InterPro" id="IPR001844">
    <property type="entry name" value="Cpn60/GroEL"/>
</dbReference>
<dbReference type="InParanoid" id="A0A7N2LRX7"/>
<evidence type="ECO:0000313" key="4">
    <source>
        <dbReference type="EnsemblPlants" id="QL05p073845:mrna"/>
    </source>
</evidence>
<comment type="similarity">
    <text evidence="1">Belongs to the chaperonin (HSP60) family.</text>
</comment>
<evidence type="ECO:0000256" key="1">
    <source>
        <dbReference type="ARBA" id="ARBA00006607"/>
    </source>
</evidence>
<dbReference type="Gene3D" id="1.10.560.10">
    <property type="entry name" value="GroEL-like equatorial domain"/>
    <property type="match status" value="1"/>
</dbReference>
<accession>A0A7N2LRX7</accession>
<dbReference type="EnsemblPlants" id="QL05p073845:mrna">
    <property type="protein sequence ID" value="QL05p073845:mrna"/>
    <property type="gene ID" value="QL05p073845"/>
</dbReference>
<dbReference type="PANTHER" id="PTHR45633">
    <property type="entry name" value="60 KDA HEAT SHOCK PROTEIN, MITOCHONDRIAL"/>
    <property type="match status" value="1"/>
</dbReference>
<dbReference type="GO" id="GO:0140662">
    <property type="term" value="F:ATP-dependent protein folding chaperone"/>
    <property type="evidence" value="ECO:0007669"/>
    <property type="project" value="InterPro"/>
</dbReference>
<sequence length="158" mass="17344">MWCCSTLALLSSTSLSRCILKYGAKGISFNNDTIILHGGGDKKLIEERCAEAPAFTIASNAGFDGALFIGRLLEQDNHNLGFDAAKGVYVDMVEERIIDPLKVVRTALVDGLTLPGDKCNFKVNIELELGFAQSLRIIKMPELMECLLINTAVWLGHW</sequence>
<dbReference type="SUPFAM" id="SSF48592">
    <property type="entry name" value="GroEL equatorial domain-like"/>
    <property type="match status" value="1"/>
</dbReference>
<keyword evidence="3" id="KW-0732">Signal</keyword>
<reference evidence="4 5" key="1">
    <citation type="journal article" date="2016" name="G3 (Bethesda)">
        <title>First Draft Assembly and Annotation of the Genome of a California Endemic Oak Quercus lobata Nee (Fagaceae).</title>
        <authorList>
            <person name="Sork V.L."/>
            <person name="Fitz-Gibbon S.T."/>
            <person name="Puiu D."/>
            <person name="Crepeau M."/>
            <person name="Gugger P.F."/>
            <person name="Sherman R."/>
            <person name="Stevens K."/>
            <person name="Langley C.H."/>
            <person name="Pellegrini M."/>
            <person name="Salzberg S.L."/>
        </authorList>
    </citation>
    <scope>NUCLEOTIDE SEQUENCE [LARGE SCALE GENOMIC DNA]</scope>
    <source>
        <strain evidence="4 5">cv. SW786</strain>
    </source>
</reference>
<dbReference type="AlphaFoldDB" id="A0A7N2LRX7"/>
<keyword evidence="2" id="KW-0143">Chaperone</keyword>
<evidence type="ECO:0000313" key="5">
    <source>
        <dbReference type="Proteomes" id="UP000594261"/>
    </source>
</evidence>
<dbReference type="Gramene" id="QL05p073845:mrna">
    <property type="protein sequence ID" value="QL05p073845:mrna"/>
    <property type="gene ID" value="QL05p073845"/>
</dbReference>